<evidence type="ECO:0000313" key="2">
    <source>
        <dbReference type="Proteomes" id="UP001054945"/>
    </source>
</evidence>
<dbReference type="AlphaFoldDB" id="A0AAV4X3X0"/>
<accession>A0AAV4X3X0</accession>
<comment type="caution">
    <text evidence="1">The sequence shown here is derived from an EMBL/GenBank/DDBJ whole genome shotgun (WGS) entry which is preliminary data.</text>
</comment>
<gene>
    <name evidence="1" type="ORF">CEXT_279581</name>
</gene>
<name>A0AAV4X3X0_CAEEX</name>
<protein>
    <submittedName>
        <fullName evidence="1">Uncharacterized protein</fullName>
    </submittedName>
</protein>
<proteinExistence type="predicted"/>
<keyword evidence="2" id="KW-1185">Reference proteome</keyword>
<organism evidence="1 2">
    <name type="scientific">Caerostris extrusa</name>
    <name type="common">Bark spider</name>
    <name type="synonym">Caerostris bankana</name>
    <dbReference type="NCBI Taxonomy" id="172846"/>
    <lineage>
        <taxon>Eukaryota</taxon>
        <taxon>Metazoa</taxon>
        <taxon>Ecdysozoa</taxon>
        <taxon>Arthropoda</taxon>
        <taxon>Chelicerata</taxon>
        <taxon>Arachnida</taxon>
        <taxon>Araneae</taxon>
        <taxon>Araneomorphae</taxon>
        <taxon>Entelegynae</taxon>
        <taxon>Araneoidea</taxon>
        <taxon>Araneidae</taxon>
        <taxon>Caerostris</taxon>
    </lineage>
</organism>
<dbReference type="EMBL" id="BPLR01017096">
    <property type="protein sequence ID" value="GIY88711.1"/>
    <property type="molecule type" value="Genomic_DNA"/>
</dbReference>
<dbReference type="Proteomes" id="UP001054945">
    <property type="component" value="Unassembled WGS sequence"/>
</dbReference>
<reference evidence="1 2" key="1">
    <citation type="submission" date="2021-06" db="EMBL/GenBank/DDBJ databases">
        <title>Caerostris extrusa draft genome.</title>
        <authorList>
            <person name="Kono N."/>
            <person name="Arakawa K."/>
        </authorList>
    </citation>
    <scope>NUCLEOTIDE SEQUENCE [LARGE SCALE GENOMIC DNA]</scope>
</reference>
<sequence length="103" mass="11458">MHAHIWGLYSKSTKVDSSPRVYIKRVAYYKYGYQTLHAFKSEKGQRSLLFNGRSLPVSGECCTNGVIIPLLHPIESRDRIESRAGNDCVGLEQRSGGGSARSL</sequence>
<evidence type="ECO:0000313" key="1">
    <source>
        <dbReference type="EMBL" id="GIY88711.1"/>
    </source>
</evidence>